<dbReference type="RefSeq" id="WP_269034979.1">
    <property type="nucleotide sequence ID" value="NZ_CP114040.1"/>
</dbReference>
<feature type="region of interest" description="Disordered" evidence="1">
    <location>
        <begin position="192"/>
        <end position="225"/>
    </location>
</feature>
<sequence length="225" mass="23716">MLSGLLLRERQAPGWELAVEDGTPPVELALAGVTPAPQPDDPALQASVRKVVDARNASLATQIEPMLAHMESPEYTRLPVSFDWIAGSFDVDGFYYLADDPARPELLLNFTAELDPPSGVAISVQELTAMTGISTPCALSAEDALVLTIPTADLTVAGEKATATSPNVTFSGLEVEATPDLDGLPWLCPVDGGGIGDAPPAEANPLLDELRARSPHSPRRRVDAN</sequence>
<reference evidence="2" key="1">
    <citation type="submission" date="2022-11" db="EMBL/GenBank/DDBJ databases">
        <title>Minimal conservation of predation-associated metabolite biosynthetic gene clusters underscores biosynthetic potential of Myxococcota including descriptions for ten novel species: Archangium lansinium sp. nov., Myxococcus landrumus sp. nov., Nannocystis bai.</title>
        <authorList>
            <person name="Ahearne A."/>
            <person name="Stevens C."/>
            <person name="Dowd S."/>
        </authorList>
    </citation>
    <scope>NUCLEOTIDE SEQUENCE</scope>
    <source>
        <strain evidence="2">Fl3</strain>
    </source>
</reference>
<name>A0ABY7H045_9BACT</name>
<evidence type="ECO:0000313" key="3">
    <source>
        <dbReference type="Proteomes" id="UP001164459"/>
    </source>
</evidence>
<dbReference type="Proteomes" id="UP001164459">
    <property type="component" value="Chromosome"/>
</dbReference>
<organism evidence="2 3">
    <name type="scientific">Nannocystis punicea</name>
    <dbReference type="NCBI Taxonomy" id="2995304"/>
    <lineage>
        <taxon>Bacteria</taxon>
        <taxon>Pseudomonadati</taxon>
        <taxon>Myxococcota</taxon>
        <taxon>Polyangia</taxon>
        <taxon>Nannocystales</taxon>
        <taxon>Nannocystaceae</taxon>
        <taxon>Nannocystis</taxon>
    </lineage>
</organism>
<protein>
    <submittedName>
        <fullName evidence="2">Uncharacterized protein</fullName>
    </submittedName>
</protein>
<gene>
    <name evidence="2" type="ORF">O0S08_41110</name>
</gene>
<accession>A0ABY7H045</accession>
<evidence type="ECO:0000313" key="2">
    <source>
        <dbReference type="EMBL" id="WAS92622.1"/>
    </source>
</evidence>
<evidence type="ECO:0000256" key="1">
    <source>
        <dbReference type="SAM" id="MobiDB-lite"/>
    </source>
</evidence>
<dbReference type="EMBL" id="CP114040">
    <property type="protein sequence ID" value="WAS92622.1"/>
    <property type="molecule type" value="Genomic_DNA"/>
</dbReference>
<keyword evidence="3" id="KW-1185">Reference proteome</keyword>
<proteinExistence type="predicted"/>